<dbReference type="RefSeq" id="YP_009273529.1">
    <property type="nucleotide sequence ID" value="NC_030906.1"/>
</dbReference>
<dbReference type="EMBL" id="KR063280">
    <property type="protein sequence ID" value="AKL88328.1"/>
    <property type="molecule type" value="Genomic_DNA"/>
</dbReference>
<dbReference type="Proteomes" id="UP000203886">
    <property type="component" value="Segment"/>
</dbReference>
<accession>A0A0K0NL69</accession>
<proteinExistence type="predicted"/>
<dbReference type="KEGG" id="vg:28801097"/>
<reference evidence="1 2" key="1">
    <citation type="journal article" date="2015" name="PLoS ONE">
        <title>Lysis to Kill: Evaluation of the Lytic Abilities, and Genomics of Nine Bacteriophages Infective for Gordonia spp. and Their Potential Use in Activated Sludge Foam Biocontrol.</title>
        <authorList>
            <person name="Dyson Z.A."/>
            <person name="Tucci J."/>
            <person name="Seviour R.J."/>
            <person name="Petrovski S."/>
        </authorList>
    </citation>
    <scope>NUCLEOTIDE SEQUENCE [LARGE SCALE GENOMIC DNA]</scope>
</reference>
<name>A0A0K0NL69_9CAUD</name>
<evidence type="ECO:0000313" key="2">
    <source>
        <dbReference type="Proteomes" id="UP000203886"/>
    </source>
</evidence>
<sequence length="103" mass="11725">MSTEEIARVVAAALNEFDGSPDWESLDERSQQIIMHGVRVIQEGNDESELYRQTAAAEIGDASIDTSREWAKLAPLDRRRWFLFAAVVRSLSTEQELFDVEPR</sequence>
<gene>
    <name evidence="1" type="ORF">GMA6_47</name>
</gene>
<protein>
    <submittedName>
        <fullName evidence="1">Uncharacterized protein</fullName>
    </submittedName>
</protein>
<organism evidence="1 2">
    <name type="scientific">Gordonia phage GMA6</name>
    <dbReference type="NCBI Taxonomy" id="1647285"/>
    <lineage>
        <taxon>Viruses</taxon>
        <taxon>Duplodnaviria</taxon>
        <taxon>Heunggongvirae</taxon>
        <taxon>Uroviricota</taxon>
        <taxon>Caudoviricetes</taxon>
        <taxon>Bendigovirus</taxon>
        <taxon>Bendigovirus GMA6</taxon>
    </lineage>
</organism>
<dbReference type="GeneID" id="28801097"/>
<evidence type="ECO:0000313" key="1">
    <source>
        <dbReference type="EMBL" id="AKL88328.1"/>
    </source>
</evidence>
<keyword evidence="2" id="KW-1185">Reference proteome</keyword>